<dbReference type="PANTHER" id="PTHR30035:SF3">
    <property type="entry name" value="INTERMEMBRANE PHOSPHOLIPID TRANSPORT SYSTEM LIPOPROTEIN MLAA"/>
    <property type="match status" value="1"/>
</dbReference>
<keyword evidence="2 3" id="KW-0732">Signal</keyword>
<dbReference type="GO" id="GO:0120010">
    <property type="term" value="P:intermembrane phospholipid transfer"/>
    <property type="evidence" value="ECO:0007669"/>
    <property type="project" value="TreeGrafter"/>
</dbReference>
<comment type="caution">
    <text evidence="4">The sequence shown here is derived from an EMBL/GenBank/DDBJ whole genome shotgun (WGS) entry which is preliminary data.</text>
</comment>
<name>A0A6L2R687_9BACT</name>
<dbReference type="EMBL" id="BLLL01000008">
    <property type="protein sequence ID" value="GFH63045.1"/>
    <property type="molecule type" value="Genomic_DNA"/>
</dbReference>
<accession>A0A6L2R687</accession>
<feature type="chain" id="PRO_5026918129" evidence="3">
    <location>
        <begin position="23"/>
        <end position="272"/>
    </location>
</feature>
<gene>
    <name evidence="4" type="ORF">ZNDK_0816</name>
</gene>
<evidence type="ECO:0000256" key="2">
    <source>
        <dbReference type="ARBA" id="ARBA00022729"/>
    </source>
</evidence>
<protein>
    <submittedName>
        <fullName evidence="4">VacJ family membrane protein</fullName>
    </submittedName>
</protein>
<dbReference type="Pfam" id="PF04333">
    <property type="entry name" value="MlaA"/>
    <property type="match status" value="1"/>
</dbReference>
<reference evidence="4 5" key="1">
    <citation type="journal article" date="2020" name="ISME J.">
        <title>Parallel Reductive Genome Evolution in Desulfovibrio Ectosymbionts Independently Acquired by Trichonympha Protists in the Termite Gut.</title>
        <authorList>
            <person name="Takeuchi M."/>
            <person name="Kuwahara H."/>
            <person name="Murakami T."/>
            <person name="Takahashi K."/>
            <person name="Kajitani R."/>
            <person name="Toyoda A."/>
            <person name="Itoh T."/>
            <person name="Ohkuma M."/>
            <person name="Hongoh Y."/>
        </authorList>
    </citation>
    <scope>NUCLEOTIDE SEQUENCE [LARGE SCALE GENOMIC DNA]</scope>
    <source>
        <strain evidence="4">ZnDsv-02</strain>
    </source>
</reference>
<dbReference type="AlphaFoldDB" id="A0A6L2R687"/>
<sequence length="272" mass="30127">MKNNLCVLLLILLMAGQTAAHAASSATLKKTPSTVYGAGPALPPGAVTVRPSVATDISDALDDYDTVPRPGVADPFEGWNRFWFRFNDIFYLYVAKPTYTSYSAIMPHQVRSGLKNFFHNLLFPVRFVNNLLQFRFMAAGAEFGRFIINTTTTLGFANVAKDKKTVAPVDPSGEDFGQTLGRWGIGHGFYIVWPLIGPSSARDTLGRAGDILVDPLFYVQPWELAAGTEFGLRFNDIDEVLPIYDDLKGAAVDPYISMREAYLNFRKIQVTR</sequence>
<comment type="similarity">
    <text evidence="1">Belongs to the MlaA family.</text>
</comment>
<dbReference type="InterPro" id="IPR007428">
    <property type="entry name" value="MlaA"/>
</dbReference>
<dbReference type="PANTHER" id="PTHR30035">
    <property type="entry name" value="LIPOPROTEIN VACJ-RELATED"/>
    <property type="match status" value="1"/>
</dbReference>
<organism evidence="4 5">
    <name type="scientific">Candidatus Desulfovibrio kirbyi</name>
    <dbReference type="NCBI Taxonomy" id="2696086"/>
    <lineage>
        <taxon>Bacteria</taxon>
        <taxon>Pseudomonadati</taxon>
        <taxon>Thermodesulfobacteriota</taxon>
        <taxon>Desulfovibrionia</taxon>
        <taxon>Desulfovibrionales</taxon>
        <taxon>Desulfovibrionaceae</taxon>
        <taxon>Desulfovibrio</taxon>
    </lineage>
</organism>
<dbReference type="PRINTS" id="PR01805">
    <property type="entry name" value="VACJLIPOPROT"/>
</dbReference>
<evidence type="ECO:0000256" key="3">
    <source>
        <dbReference type="SAM" id="SignalP"/>
    </source>
</evidence>
<dbReference type="Proteomes" id="UP000505077">
    <property type="component" value="Unassembled WGS sequence"/>
</dbReference>
<feature type="signal peptide" evidence="3">
    <location>
        <begin position="1"/>
        <end position="22"/>
    </location>
</feature>
<evidence type="ECO:0000313" key="4">
    <source>
        <dbReference type="EMBL" id="GFH63045.1"/>
    </source>
</evidence>
<dbReference type="GO" id="GO:0016020">
    <property type="term" value="C:membrane"/>
    <property type="evidence" value="ECO:0007669"/>
    <property type="project" value="InterPro"/>
</dbReference>
<evidence type="ECO:0000256" key="1">
    <source>
        <dbReference type="ARBA" id="ARBA00010634"/>
    </source>
</evidence>
<evidence type="ECO:0000313" key="5">
    <source>
        <dbReference type="Proteomes" id="UP000505077"/>
    </source>
</evidence>
<proteinExistence type="inferred from homology"/>